<dbReference type="InterPro" id="IPR035671">
    <property type="entry name" value="DsbD_gamma"/>
</dbReference>
<dbReference type="KEGG" id="suls:Sdiek1_1799"/>
<comment type="subcellular location">
    <subcellularLocation>
        <location evidence="1">Cell membrane</location>
        <topology evidence="1">Multi-pass membrane protein</topology>
    </subcellularLocation>
</comment>
<dbReference type="PANTHER" id="PTHR32234:SF0">
    <property type="entry name" value="THIOL:DISULFIDE INTERCHANGE PROTEIN DSBD"/>
    <property type="match status" value="1"/>
</dbReference>
<feature type="transmembrane region" description="Helical" evidence="7">
    <location>
        <begin position="390"/>
        <end position="408"/>
    </location>
</feature>
<dbReference type="GO" id="GO:0017004">
    <property type="term" value="P:cytochrome complex assembly"/>
    <property type="evidence" value="ECO:0007669"/>
    <property type="project" value="UniProtKB-KW"/>
</dbReference>
<feature type="transmembrane region" description="Helical" evidence="7">
    <location>
        <begin position="293"/>
        <end position="323"/>
    </location>
</feature>
<dbReference type="Pfam" id="PF02683">
    <property type="entry name" value="DsbD_TM"/>
    <property type="match status" value="1"/>
</dbReference>
<keyword evidence="10" id="KW-1185">Reference proteome</keyword>
<dbReference type="InterPro" id="IPR013766">
    <property type="entry name" value="Thioredoxin_domain"/>
</dbReference>
<dbReference type="InterPro" id="IPR028250">
    <property type="entry name" value="DsbDN"/>
</dbReference>
<dbReference type="RefSeq" id="WP_192866734.1">
    <property type="nucleotide sequence ID" value="NZ_CP021416.1"/>
</dbReference>
<keyword evidence="3 7" id="KW-0812">Transmembrane</keyword>
<keyword evidence="6 7" id="KW-0472">Membrane</keyword>
<dbReference type="Pfam" id="PF11412">
    <property type="entry name" value="DsbD_N"/>
    <property type="match status" value="1"/>
</dbReference>
<evidence type="ECO:0000256" key="7">
    <source>
        <dbReference type="SAM" id="Phobius"/>
    </source>
</evidence>
<evidence type="ECO:0000256" key="3">
    <source>
        <dbReference type="ARBA" id="ARBA00022692"/>
    </source>
</evidence>
<dbReference type="SUPFAM" id="SSF74863">
    <property type="entry name" value="Thiol:disulfide interchange protein DsbD, N-terminal domain (DsbD-alpha)"/>
    <property type="match status" value="1"/>
</dbReference>
<dbReference type="SUPFAM" id="SSF52833">
    <property type="entry name" value="Thioredoxin-like"/>
    <property type="match status" value="1"/>
</dbReference>
<evidence type="ECO:0000256" key="2">
    <source>
        <dbReference type="ARBA" id="ARBA00022475"/>
    </source>
</evidence>
<feature type="transmembrane region" description="Helical" evidence="7">
    <location>
        <begin position="329"/>
        <end position="351"/>
    </location>
</feature>
<name>A0A1Y0HLI7_9BACT</name>
<gene>
    <name evidence="9" type="ORF">Sdiek1_1799</name>
</gene>
<dbReference type="EMBL" id="CP021416">
    <property type="protein sequence ID" value="ARU48958.1"/>
    <property type="molecule type" value="Genomic_DNA"/>
</dbReference>
<dbReference type="InterPro" id="IPR036249">
    <property type="entry name" value="Thioredoxin-like_sf"/>
</dbReference>
<protein>
    <submittedName>
        <fullName evidence="9">Thiol:disulfide interchange protein DsbD</fullName>
        <ecNumber evidence="9">1.8.1.8</ecNumber>
    </submittedName>
</protein>
<feature type="transmembrane region" description="Helical" evidence="7">
    <location>
        <begin position="363"/>
        <end position="384"/>
    </location>
</feature>
<keyword evidence="9" id="KW-0560">Oxidoreductase</keyword>
<dbReference type="Proteomes" id="UP000196005">
    <property type="component" value="Chromosome"/>
</dbReference>
<feature type="transmembrane region" description="Helical" evidence="7">
    <location>
        <begin position="214"/>
        <end position="238"/>
    </location>
</feature>
<keyword evidence="2" id="KW-1003">Cell membrane</keyword>
<dbReference type="GO" id="GO:0047134">
    <property type="term" value="F:protein-disulfide reductase [NAD(P)H] activity"/>
    <property type="evidence" value="ECO:0007669"/>
    <property type="project" value="UniProtKB-EC"/>
</dbReference>
<evidence type="ECO:0000313" key="9">
    <source>
        <dbReference type="EMBL" id="ARU48958.1"/>
    </source>
</evidence>
<dbReference type="GO" id="GO:0005886">
    <property type="term" value="C:plasma membrane"/>
    <property type="evidence" value="ECO:0007669"/>
    <property type="project" value="UniProtKB-SubCell"/>
</dbReference>
<dbReference type="InterPro" id="IPR003834">
    <property type="entry name" value="Cyt_c_assmbl_TM_dom"/>
</dbReference>
<feature type="domain" description="Thioredoxin" evidence="8">
    <location>
        <begin position="448"/>
        <end position="587"/>
    </location>
</feature>
<accession>A0A1Y0HLI7</accession>
<dbReference type="GO" id="GO:0045454">
    <property type="term" value="P:cell redox homeostasis"/>
    <property type="evidence" value="ECO:0007669"/>
    <property type="project" value="TreeGrafter"/>
</dbReference>
<dbReference type="Pfam" id="PF13899">
    <property type="entry name" value="Thioredoxin_7"/>
    <property type="match status" value="1"/>
</dbReference>
<proteinExistence type="predicted"/>
<dbReference type="Gene3D" id="3.40.30.10">
    <property type="entry name" value="Glutaredoxin"/>
    <property type="match status" value="1"/>
</dbReference>
<dbReference type="AlphaFoldDB" id="A0A1Y0HLI7"/>
<keyword evidence="5 7" id="KW-1133">Transmembrane helix</keyword>
<feature type="transmembrane region" description="Helical" evidence="7">
    <location>
        <begin position="169"/>
        <end position="193"/>
    </location>
</feature>
<dbReference type="Gene3D" id="2.60.40.1250">
    <property type="entry name" value="Thiol:disulfide interchange protein DsbD, N-terminal domain"/>
    <property type="match status" value="1"/>
</dbReference>
<evidence type="ECO:0000256" key="4">
    <source>
        <dbReference type="ARBA" id="ARBA00022748"/>
    </source>
</evidence>
<dbReference type="PROSITE" id="PS51352">
    <property type="entry name" value="THIOREDOXIN_2"/>
    <property type="match status" value="1"/>
</dbReference>
<evidence type="ECO:0000256" key="1">
    <source>
        <dbReference type="ARBA" id="ARBA00004651"/>
    </source>
</evidence>
<reference evidence="10" key="1">
    <citation type="submission" date="2017-05" db="EMBL/GenBank/DDBJ databases">
        <title>Dechlorination kinetics govern the competition between two new strains of the genus Sulfurospirillum.</title>
        <authorList>
            <person name="Buttet G.F."/>
            <person name="Murray A.M."/>
            <person name="Goris T."/>
            <person name="Burion M."/>
            <person name="Lin B."/>
            <person name="Rolle M."/>
            <person name="Maillard J."/>
        </authorList>
    </citation>
    <scope>NUCLEOTIDE SEQUENCE [LARGE SCALE GENOMIC DNA]</scope>
    <source>
        <strain evidence="10">SL2-1</strain>
    </source>
</reference>
<feature type="transmembrane region" description="Helical" evidence="7">
    <location>
        <begin position="428"/>
        <end position="447"/>
    </location>
</feature>
<dbReference type="EC" id="1.8.1.8" evidence="9"/>
<dbReference type="InterPro" id="IPR036929">
    <property type="entry name" value="DsbDN_sf"/>
</dbReference>
<feature type="transmembrane region" description="Helical" evidence="7">
    <location>
        <begin position="250"/>
        <end position="272"/>
    </location>
</feature>
<organism evidence="9 10">
    <name type="scientific">Sulfurospirillum diekertiae</name>
    <dbReference type="NCBI Taxonomy" id="1854492"/>
    <lineage>
        <taxon>Bacteria</taxon>
        <taxon>Pseudomonadati</taxon>
        <taxon>Campylobacterota</taxon>
        <taxon>Epsilonproteobacteria</taxon>
        <taxon>Campylobacterales</taxon>
        <taxon>Sulfurospirillaceae</taxon>
        <taxon>Sulfurospirillum</taxon>
    </lineage>
</organism>
<sequence length="587" mass="64814">MQHILRYSALFFLLMVSLFGVEKPKVLTPEEAFKITATHTLQGAIISIVLGEKIYMYDDKIKLELTQPKVIDITGWVERPKAENFHDYVTQRKPFELFVPQSLLEDQVKKGNFTLKLSYQGCSELGICYQPLTKEFTFNLTGSSLIVSQNKTALSEQDEIAQSFMNNNIIFVLLSFFGFGLLLSLTPCVFPMVPILSSIIVSQPSISMNAKKGFLLSLVYVLAMSLAYTIAGVLAALFGANIQVSMQNPWVIGIFSAVFVILALSMFGFYEIKMPNFIQNRVSQKTGKAQAKGIIGIAVMGFLSALIVGPCVAAPLAGALIYISQSGDALLGGSALFVMSLGMGIPLLLLGTTAGKYMPRPGMWMRNVSVFFGVMLLGVAIWMLSRIIPSFISMFLWAVLIISATIYFGALEPLNEHTKGWQKIFKSLLFIALVYGVALFIGFLSGASNPLAPFEKFTAKESATVSSSLSSSSFTKVKNLGELENAIKSSPKPVMVDFYADWCVNCVEFEKFTFSDARVKEKLEKFTLLKIDVTKNSEEDKALQKTFTIYGPPAILFFQEGKESAEFRLVGFKNADEFLTHLEKIGI</sequence>
<dbReference type="NCBIfam" id="NF001419">
    <property type="entry name" value="PRK00293.1"/>
    <property type="match status" value="1"/>
</dbReference>
<keyword evidence="4" id="KW-0201">Cytochrome c-type biogenesis</keyword>
<dbReference type="PANTHER" id="PTHR32234">
    <property type="entry name" value="THIOL:DISULFIDE INTERCHANGE PROTEIN DSBD"/>
    <property type="match status" value="1"/>
</dbReference>
<evidence type="ECO:0000313" key="10">
    <source>
        <dbReference type="Proteomes" id="UP000196005"/>
    </source>
</evidence>
<evidence type="ECO:0000256" key="6">
    <source>
        <dbReference type="ARBA" id="ARBA00023136"/>
    </source>
</evidence>
<evidence type="ECO:0000259" key="8">
    <source>
        <dbReference type="PROSITE" id="PS51352"/>
    </source>
</evidence>
<dbReference type="CDD" id="cd02953">
    <property type="entry name" value="DsbDgamma"/>
    <property type="match status" value="1"/>
</dbReference>
<evidence type="ECO:0000256" key="5">
    <source>
        <dbReference type="ARBA" id="ARBA00022989"/>
    </source>
</evidence>